<comment type="subcellular location">
    <subcellularLocation>
        <location evidence="1">Cell membrane</location>
        <topology evidence="1">Multi-pass membrane protein</topology>
    </subcellularLocation>
</comment>
<evidence type="ECO:0000256" key="7">
    <source>
        <dbReference type="ARBA" id="ARBA00022840"/>
    </source>
</evidence>
<dbReference type="PANTHER" id="PTHR24223:SF269">
    <property type="entry name" value="ABC MULTIDRUG TRANSPORTER (EUROFUNG)-RELATED"/>
    <property type="match status" value="1"/>
</dbReference>
<evidence type="ECO:0000313" key="15">
    <source>
        <dbReference type="EMBL" id="TGO50493.1"/>
    </source>
</evidence>
<comment type="caution">
    <text evidence="15">The sequence shown here is derived from an EMBL/GenBank/DDBJ whole genome shotgun (WGS) entry which is preliminary data.</text>
</comment>
<dbReference type="InterPro" id="IPR036640">
    <property type="entry name" value="ABC1_TM_sf"/>
</dbReference>
<proteinExistence type="inferred from homology"/>
<keyword evidence="16" id="KW-1185">Reference proteome</keyword>
<feature type="transmembrane region" description="Helical" evidence="12">
    <location>
        <begin position="158"/>
        <end position="177"/>
    </location>
</feature>
<dbReference type="Gene3D" id="3.40.50.300">
    <property type="entry name" value="P-loop containing nucleotide triphosphate hydrolases"/>
    <property type="match status" value="2"/>
</dbReference>
<name>A0A4Z1I0I7_9HELO</name>
<evidence type="ECO:0000256" key="10">
    <source>
        <dbReference type="ARBA" id="ARBA00023180"/>
    </source>
</evidence>
<evidence type="ECO:0000256" key="4">
    <source>
        <dbReference type="ARBA" id="ARBA00022475"/>
    </source>
</evidence>
<evidence type="ECO:0000256" key="9">
    <source>
        <dbReference type="ARBA" id="ARBA00023136"/>
    </source>
</evidence>
<feature type="region of interest" description="Disordered" evidence="11">
    <location>
        <begin position="573"/>
        <end position="592"/>
    </location>
</feature>
<dbReference type="FunFam" id="1.20.1560.10:FF:000055">
    <property type="entry name" value="ABC multidrug transporter (Eurofung)"/>
    <property type="match status" value="1"/>
</dbReference>
<dbReference type="CDD" id="cd18579">
    <property type="entry name" value="ABC_6TM_ABCC_D1"/>
    <property type="match status" value="1"/>
</dbReference>
<sequence length="1475" mass="162277">MNASSVCVADADALFGPQVDPCRRQFDFTLLFEQSVFTVGPSAIFIVLFSLRIPKLYREKRKTLPNSLWGFKLIVISVILCLQIALLASWIVSQGQQTPVSVPATVLSVIATIGLAALSNLENNRSIRPSLVICTYLLLSTLLDLAQARTLWLHHGNTALSVLFISSVLAKAVLLCLEAFEKRSFLKEPYNRYPPEALAGVINTSLFWWLNTLIQNGHRNLLSLGDLFDTDKALSSSSLETKMQTAWRKQSPNGKYSLLFAILTSFKIPLLTLIFPRLCLVGFKFSQPLLINRAISLIDDPETPRNQNIGYALIGATALIYLGLAISTAQYQHQIFRVITMIRGGLVCIIYNVTGLSLDANSTGDSAAVTLMSTDIERIGTGFSSVDSLWAGPIEAGIVAYLLQREMGLACIAPVIISLACTIGAFSIMKWAKHTQKEWVEAVQKRVAITSSALKSIRGIKMQGLTTRLSEDLQELRVQELEYAKPFRRNIIATAVTSNITTLCGPAITFIAYILIQRTKDSATLNIGQAFTSLSLISLLSTPVSELVQTIPTFAAAMGCMERIQTYIRTKDRHDPRFSSPDSERISISEESGDNVNLASHEIELQAIRSIMPASLSRVRKNDILTIKDASFNFLPEGTPVLKDINLEISNGTLTMIISAIGSGKSCLLKAMLGELPSSKGFVFTNTSSIAFCSQTPWLPNSKLRELVLAGSSYDEVWYNAVLGACVLHHDIATFPDGEETIIGSDGATLSGGQKQRLALARALYSRKDLLLIDDVFSGLDYKTNKAVFRNIFGKVGLCKVHNITVVLATHAIEHLQSADNIIVLSNNGTIVEQGNFRKLRENDDSYVKDLILHESLDEKSAEVSVTETVNKTETKPKSAEPNDINRQDGDASVYFYFAKSVGWIYFCLFIGTVVLYTFSSEFQAVLLELWSKAETNHSGIYTNMYVGLYAMLSILALCGIGGLLCVTLLFAGPYASINLHRALLHTVMTAPYSWFTATDSGITLNRFSQDMSLIDMELLIGIVDTFAGTFMAIAQAILIATGAKYVGVTLPFIIGTLYILQKVYLKTSRQLRLLDLESKSPLYSHLTETLSGLTTIRAFGWQTQSAEKNRKLLDISQKPYYLLYCIQRWLNLVLDLIIASIAVILITFATQMRGTTSAGTLGIALVNILQFNSTLSFLIRKWTQLETSIGAVARVKSFEANTLSENGPLEVNLPPPEWPVKAKVEFRNVTATYGNDEPAVQRVSFCIEGGTKLGIVGRTGSGKSSLTLALFRMLELKTGDILIDNISISTLRRESVHCSFITIPQEPYFLSGTVGFNADPFHSLDNQAIQTALVRVGLWDIICDHGGLEASMDATPLSQGQQQLFCIARALIRKMALGNKDHGILVLDEVTSNVDSVSEEIMLRILDEDFKGWILLAVAHRLGTIRSYDRVLVLDKGSVVEDGAPEDLIRKEGGLFKELWENGFGKESTVKFVV</sequence>
<keyword evidence="6" id="KW-0547">Nucleotide-binding</keyword>
<dbReference type="SUPFAM" id="SSF52540">
    <property type="entry name" value="P-loop containing nucleoside triphosphate hydrolases"/>
    <property type="match status" value="2"/>
</dbReference>
<dbReference type="Pfam" id="PF00005">
    <property type="entry name" value="ABC_tran"/>
    <property type="match status" value="2"/>
</dbReference>
<evidence type="ECO:0000256" key="1">
    <source>
        <dbReference type="ARBA" id="ARBA00004651"/>
    </source>
</evidence>
<dbReference type="GO" id="GO:0005524">
    <property type="term" value="F:ATP binding"/>
    <property type="evidence" value="ECO:0007669"/>
    <property type="project" value="UniProtKB-KW"/>
</dbReference>
<keyword evidence="7" id="KW-0067">ATP-binding</keyword>
<evidence type="ECO:0000259" key="14">
    <source>
        <dbReference type="PROSITE" id="PS50929"/>
    </source>
</evidence>
<evidence type="ECO:0000256" key="2">
    <source>
        <dbReference type="ARBA" id="ARBA00009726"/>
    </source>
</evidence>
<feature type="domain" description="ABC transporter" evidence="13">
    <location>
        <begin position="1225"/>
        <end position="1462"/>
    </location>
</feature>
<dbReference type="InterPro" id="IPR056227">
    <property type="entry name" value="TMD0_ABC"/>
</dbReference>
<accession>A0A4Z1I0I7</accession>
<evidence type="ECO:0000256" key="12">
    <source>
        <dbReference type="SAM" id="Phobius"/>
    </source>
</evidence>
<keyword evidence="8 12" id="KW-1133">Transmembrane helix</keyword>
<evidence type="ECO:0000313" key="16">
    <source>
        <dbReference type="Proteomes" id="UP000297527"/>
    </source>
</evidence>
<gene>
    <name evidence="15" type="ORF">BCON_0182g00070</name>
</gene>
<dbReference type="InterPro" id="IPR011527">
    <property type="entry name" value="ABC1_TM_dom"/>
</dbReference>
<dbReference type="Gene3D" id="1.20.1560.10">
    <property type="entry name" value="ABC transporter type 1, transmembrane domain"/>
    <property type="match status" value="2"/>
</dbReference>
<dbReference type="InterPro" id="IPR003439">
    <property type="entry name" value="ABC_transporter-like_ATP-bd"/>
</dbReference>
<feature type="transmembrane region" description="Helical" evidence="12">
    <location>
        <begin position="407"/>
        <end position="429"/>
    </location>
</feature>
<evidence type="ECO:0000256" key="3">
    <source>
        <dbReference type="ARBA" id="ARBA00022448"/>
    </source>
</evidence>
<protein>
    <recommendedName>
        <fullName evidence="17">ABC transporter</fullName>
    </recommendedName>
</protein>
<feature type="transmembrane region" description="Helical" evidence="12">
    <location>
        <begin position="1130"/>
        <end position="1150"/>
    </location>
</feature>
<dbReference type="FunFam" id="3.40.50.300:FF:002145">
    <property type="entry name" value="ABC transporter (MsbA subfamily)"/>
    <property type="match status" value="1"/>
</dbReference>
<dbReference type="PROSITE" id="PS50929">
    <property type="entry name" value="ABC_TM1F"/>
    <property type="match status" value="2"/>
</dbReference>
<dbReference type="Pfam" id="PF24357">
    <property type="entry name" value="TMD0_ABC"/>
    <property type="match status" value="1"/>
</dbReference>
<keyword evidence="5 12" id="KW-0812">Transmembrane</keyword>
<evidence type="ECO:0000256" key="6">
    <source>
        <dbReference type="ARBA" id="ARBA00022741"/>
    </source>
</evidence>
<dbReference type="Pfam" id="PF00664">
    <property type="entry name" value="ABC_membrane"/>
    <property type="match status" value="2"/>
</dbReference>
<evidence type="ECO:0000259" key="13">
    <source>
        <dbReference type="PROSITE" id="PS50893"/>
    </source>
</evidence>
<dbReference type="SMART" id="SM00382">
    <property type="entry name" value="AAA"/>
    <property type="match status" value="2"/>
</dbReference>
<dbReference type="InterPro" id="IPR044746">
    <property type="entry name" value="ABCC_6TM_D1"/>
</dbReference>
<dbReference type="GO" id="GO:0016887">
    <property type="term" value="F:ATP hydrolysis activity"/>
    <property type="evidence" value="ECO:0007669"/>
    <property type="project" value="InterPro"/>
</dbReference>
<evidence type="ECO:0000256" key="11">
    <source>
        <dbReference type="SAM" id="MobiDB-lite"/>
    </source>
</evidence>
<dbReference type="InterPro" id="IPR050173">
    <property type="entry name" value="ABC_transporter_C-like"/>
</dbReference>
<dbReference type="OrthoDB" id="6500128at2759"/>
<evidence type="ECO:0000256" key="5">
    <source>
        <dbReference type="ARBA" id="ARBA00022692"/>
    </source>
</evidence>
<feature type="transmembrane region" description="Helical" evidence="12">
    <location>
        <begin position="256"/>
        <end position="275"/>
    </location>
</feature>
<dbReference type="PROSITE" id="PS50893">
    <property type="entry name" value="ABC_TRANSPORTER_2"/>
    <property type="match status" value="2"/>
</dbReference>
<dbReference type="FunFam" id="1.20.1560.10:FF:000066">
    <property type="entry name" value="ABC multidrug transporter (Eurofung)"/>
    <property type="match status" value="1"/>
</dbReference>
<dbReference type="CDD" id="cd03250">
    <property type="entry name" value="ABCC_MRP_domain1"/>
    <property type="match status" value="1"/>
</dbReference>
<dbReference type="GO" id="GO:0140359">
    <property type="term" value="F:ABC-type transporter activity"/>
    <property type="evidence" value="ECO:0007669"/>
    <property type="project" value="InterPro"/>
</dbReference>
<organism evidence="15 16">
    <name type="scientific">Botryotinia convoluta</name>
    <dbReference type="NCBI Taxonomy" id="54673"/>
    <lineage>
        <taxon>Eukaryota</taxon>
        <taxon>Fungi</taxon>
        <taxon>Dikarya</taxon>
        <taxon>Ascomycota</taxon>
        <taxon>Pezizomycotina</taxon>
        <taxon>Leotiomycetes</taxon>
        <taxon>Helotiales</taxon>
        <taxon>Sclerotiniaceae</taxon>
        <taxon>Botryotinia</taxon>
    </lineage>
</organism>
<dbReference type="GO" id="GO:0005886">
    <property type="term" value="C:plasma membrane"/>
    <property type="evidence" value="ECO:0007669"/>
    <property type="project" value="UniProtKB-SubCell"/>
</dbReference>
<feature type="transmembrane region" description="Helical" evidence="12">
    <location>
        <begin position="1046"/>
        <end position="1066"/>
    </location>
</feature>
<dbReference type="InterPro" id="IPR044726">
    <property type="entry name" value="ABCC_6TM_D2"/>
</dbReference>
<feature type="compositionally biased region" description="Basic and acidic residues" evidence="11">
    <location>
        <begin position="573"/>
        <end position="588"/>
    </location>
</feature>
<feature type="transmembrane region" description="Helical" evidence="12">
    <location>
        <begin position="309"/>
        <end position="328"/>
    </location>
</feature>
<dbReference type="PROSITE" id="PS00211">
    <property type="entry name" value="ABC_TRANSPORTER_1"/>
    <property type="match status" value="2"/>
</dbReference>
<feature type="transmembrane region" description="Helical" evidence="12">
    <location>
        <begin position="491"/>
        <end position="516"/>
    </location>
</feature>
<feature type="transmembrane region" description="Helical" evidence="12">
    <location>
        <begin position="947"/>
        <end position="972"/>
    </location>
</feature>
<feature type="transmembrane region" description="Helical" evidence="12">
    <location>
        <begin position="35"/>
        <end position="53"/>
    </location>
</feature>
<reference evidence="15 16" key="1">
    <citation type="submission" date="2017-12" db="EMBL/GenBank/DDBJ databases">
        <title>Comparative genomics of Botrytis spp.</title>
        <authorList>
            <person name="Valero-Jimenez C.A."/>
            <person name="Tapia P."/>
            <person name="Veloso J."/>
            <person name="Silva-Moreno E."/>
            <person name="Staats M."/>
            <person name="Valdes J.H."/>
            <person name="Van Kan J.A.L."/>
        </authorList>
    </citation>
    <scope>NUCLEOTIDE SEQUENCE [LARGE SCALE GENOMIC DNA]</scope>
    <source>
        <strain evidence="15 16">MUCL11595</strain>
    </source>
</reference>
<feature type="domain" description="ABC transmembrane type-1" evidence="14">
    <location>
        <begin position="904"/>
        <end position="1188"/>
    </location>
</feature>
<keyword evidence="9 12" id="KW-0472">Membrane</keyword>
<dbReference type="InterPro" id="IPR027417">
    <property type="entry name" value="P-loop_NTPase"/>
</dbReference>
<dbReference type="PANTHER" id="PTHR24223">
    <property type="entry name" value="ATP-BINDING CASSETTE SUB-FAMILY C"/>
    <property type="match status" value="1"/>
</dbReference>
<keyword evidence="3" id="KW-0813">Transport</keyword>
<dbReference type="Proteomes" id="UP000297527">
    <property type="component" value="Unassembled WGS sequence"/>
</dbReference>
<feature type="domain" description="ABC transmembrane type-1" evidence="14">
    <location>
        <begin position="278"/>
        <end position="556"/>
    </location>
</feature>
<keyword evidence="10" id="KW-0325">Glycoprotein</keyword>
<feature type="domain" description="ABC transporter" evidence="13">
    <location>
        <begin position="619"/>
        <end position="853"/>
    </location>
</feature>
<feature type="transmembrane region" description="Helical" evidence="12">
    <location>
        <begin position="904"/>
        <end position="927"/>
    </location>
</feature>
<comment type="similarity">
    <text evidence="2">Belongs to the ABC transporter superfamily. ABCC family. Conjugate transporter (TC 3.A.1.208) subfamily.</text>
</comment>
<feature type="transmembrane region" description="Helical" evidence="12">
    <location>
        <begin position="98"/>
        <end position="118"/>
    </location>
</feature>
<evidence type="ECO:0000256" key="8">
    <source>
        <dbReference type="ARBA" id="ARBA00022989"/>
    </source>
</evidence>
<keyword evidence="4" id="KW-1003">Cell membrane</keyword>
<dbReference type="EMBL" id="PQXN01000182">
    <property type="protein sequence ID" value="TGO50493.1"/>
    <property type="molecule type" value="Genomic_DNA"/>
</dbReference>
<dbReference type="InterPro" id="IPR017871">
    <property type="entry name" value="ABC_transporter-like_CS"/>
</dbReference>
<dbReference type="InterPro" id="IPR003593">
    <property type="entry name" value="AAA+_ATPase"/>
</dbReference>
<dbReference type="SUPFAM" id="SSF90123">
    <property type="entry name" value="ABC transporter transmembrane region"/>
    <property type="match status" value="2"/>
</dbReference>
<feature type="transmembrane region" description="Helical" evidence="12">
    <location>
        <begin position="130"/>
        <end position="152"/>
    </location>
</feature>
<feature type="transmembrane region" description="Helical" evidence="12">
    <location>
        <begin position="1019"/>
        <end position="1040"/>
    </location>
</feature>
<evidence type="ECO:0008006" key="17">
    <source>
        <dbReference type="Google" id="ProtNLM"/>
    </source>
</evidence>
<feature type="transmembrane region" description="Helical" evidence="12">
    <location>
        <begin position="73"/>
        <end position="92"/>
    </location>
</feature>
<dbReference type="CDD" id="cd18580">
    <property type="entry name" value="ABC_6TM_ABCC_D2"/>
    <property type="match status" value="1"/>
</dbReference>